<dbReference type="AlphaFoldDB" id="A0A8K0NFZ0"/>
<protein>
    <submittedName>
        <fullName evidence="1">Uncharacterized protein</fullName>
    </submittedName>
</protein>
<gene>
    <name evidence="1" type="ORF">E4U42_007715</name>
</gene>
<dbReference type="Proteomes" id="UP000811619">
    <property type="component" value="Unassembled WGS sequence"/>
</dbReference>
<dbReference type="EMBL" id="SRPY01000902">
    <property type="protein sequence ID" value="KAG5916311.1"/>
    <property type="molecule type" value="Genomic_DNA"/>
</dbReference>
<evidence type="ECO:0000313" key="2">
    <source>
        <dbReference type="Proteomes" id="UP000811619"/>
    </source>
</evidence>
<accession>A0A8K0NFZ0</accession>
<sequence length="97" mass="10363">MAEQILRGELLAGVMDEVQRLVGEPAQLAEEREDGSFVRGLLVGQLERDIWRGASVSQNFGTPEMGAAGGWPPGWDMCVVCMGWSRAGGSRDGPSSV</sequence>
<proteinExistence type="predicted"/>
<name>A0A8K0NFZ0_9HYPO</name>
<evidence type="ECO:0000313" key="1">
    <source>
        <dbReference type="EMBL" id="KAG5916311.1"/>
    </source>
</evidence>
<reference evidence="1" key="1">
    <citation type="journal article" date="2020" name="bioRxiv">
        <title>Whole genome comparisons of ergot fungi reveals the divergence and evolution of species within the genus Claviceps are the result of varying mechanisms driving genome evolution and host range expansion.</title>
        <authorList>
            <person name="Wyka S.A."/>
            <person name="Mondo S.J."/>
            <person name="Liu M."/>
            <person name="Dettman J."/>
            <person name="Nalam V."/>
            <person name="Broders K.D."/>
        </authorList>
    </citation>
    <scope>NUCLEOTIDE SEQUENCE</scope>
    <source>
        <strain evidence="1">CCC 489</strain>
    </source>
</reference>
<comment type="caution">
    <text evidence="1">The sequence shown here is derived from an EMBL/GenBank/DDBJ whole genome shotgun (WGS) entry which is preliminary data.</text>
</comment>
<keyword evidence="2" id="KW-1185">Reference proteome</keyword>
<organism evidence="1 2">
    <name type="scientific">Claviceps africana</name>
    <dbReference type="NCBI Taxonomy" id="83212"/>
    <lineage>
        <taxon>Eukaryota</taxon>
        <taxon>Fungi</taxon>
        <taxon>Dikarya</taxon>
        <taxon>Ascomycota</taxon>
        <taxon>Pezizomycotina</taxon>
        <taxon>Sordariomycetes</taxon>
        <taxon>Hypocreomycetidae</taxon>
        <taxon>Hypocreales</taxon>
        <taxon>Clavicipitaceae</taxon>
        <taxon>Claviceps</taxon>
    </lineage>
</organism>